<evidence type="ECO:0000256" key="1">
    <source>
        <dbReference type="ARBA" id="ARBA00005184"/>
    </source>
</evidence>
<dbReference type="Pfam" id="PF04043">
    <property type="entry name" value="PMEI"/>
    <property type="match status" value="1"/>
</dbReference>
<keyword evidence="7" id="KW-0134">Cell wall</keyword>
<comment type="similarity">
    <text evidence="2">In the N-terminal section; belongs to the PMEI family.</text>
</comment>
<dbReference type="InParanoid" id="D8SCR0"/>
<dbReference type="GO" id="GO:0046910">
    <property type="term" value="F:pectinesterase inhibitor activity"/>
    <property type="evidence" value="ECO:0000318"/>
    <property type="project" value="GO_Central"/>
</dbReference>
<dbReference type="GO" id="GO:0030599">
    <property type="term" value="F:pectinesterase activity"/>
    <property type="evidence" value="ECO:0000318"/>
    <property type="project" value="GO_Central"/>
</dbReference>
<feature type="domain" description="Pectinesterase inhibitor" evidence="9">
    <location>
        <begin position="5"/>
        <end position="68"/>
    </location>
</feature>
<dbReference type="STRING" id="88036.D8SCR0"/>
<dbReference type="UniPathway" id="UPA00545">
    <property type="reaction ID" value="UER00823"/>
</dbReference>
<comment type="function">
    <text evidence="7">Acts in the modification of cell walls via demethylesterification of cell wall pectin.</text>
</comment>
<evidence type="ECO:0000313" key="11">
    <source>
        <dbReference type="Proteomes" id="UP000001514"/>
    </source>
</evidence>
<comment type="catalytic activity">
    <reaction evidence="7">
        <text>[(1-&gt;4)-alpha-D-galacturonosyl methyl ester](n) + n H2O = [(1-&gt;4)-alpha-D-galacturonosyl](n) + n methanol + n H(+)</text>
        <dbReference type="Rhea" id="RHEA:22380"/>
        <dbReference type="Rhea" id="RHEA-COMP:14570"/>
        <dbReference type="Rhea" id="RHEA-COMP:14573"/>
        <dbReference type="ChEBI" id="CHEBI:15377"/>
        <dbReference type="ChEBI" id="CHEBI:15378"/>
        <dbReference type="ChEBI" id="CHEBI:17790"/>
        <dbReference type="ChEBI" id="CHEBI:140522"/>
        <dbReference type="ChEBI" id="CHEBI:140523"/>
        <dbReference type="EC" id="3.1.1.11"/>
    </reaction>
</comment>
<keyword evidence="4 7" id="KW-0378">Hydrolase</keyword>
<dbReference type="SUPFAM" id="SSF101148">
    <property type="entry name" value="Plant invertase/pectin methylesterase inhibitor"/>
    <property type="match status" value="1"/>
</dbReference>
<evidence type="ECO:0000256" key="2">
    <source>
        <dbReference type="ARBA" id="ARBA00006027"/>
    </source>
</evidence>
<dbReference type="PROSITE" id="PS00503">
    <property type="entry name" value="PECTINESTERASE_2"/>
    <property type="match status" value="1"/>
</dbReference>
<organism evidence="11">
    <name type="scientific">Selaginella moellendorffii</name>
    <name type="common">Spikemoss</name>
    <dbReference type="NCBI Taxonomy" id="88036"/>
    <lineage>
        <taxon>Eukaryota</taxon>
        <taxon>Viridiplantae</taxon>
        <taxon>Streptophyta</taxon>
        <taxon>Embryophyta</taxon>
        <taxon>Tracheophyta</taxon>
        <taxon>Lycopodiopsida</taxon>
        <taxon>Selaginellales</taxon>
        <taxon>Selaginellaceae</taxon>
        <taxon>Selaginella</taxon>
    </lineage>
</organism>
<comment type="similarity">
    <text evidence="3">In the C-terminal section; belongs to the pectinesterase family.</text>
</comment>
<evidence type="ECO:0000256" key="7">
    <source>
        <dbReference type="RuleBase" id="RU000589"/>
    </source>
</evidence>
<dbReference type="InterPro" id="IPR006501">
    <property type="entry name" value="Pectinesterase_inhib_dom"/>
</dbReference>
<dbReference type="InterPro" id="IPR018040">
    <property type="entry name" value="Pectinesterase_Tyr_AS"/>
</dbReference>
<comment type="subcellular location">
    <subcellularLocation>
        <location evidence="7">Secreted</location>
        <location evidence="7">Cell wall</location>
    </subcellularLocation>
</comment>
<gene>
    <name evidence="10" type="ORF">SELMODRAFT_114014</name>
</gene>
<dbReference type="InterPro" id="IPR012334">
    <property type="entry name" value="Pectin_lyas_fold"/>
</dbReference>
<dbReference type="InterPro" id="IPR000070">
    <property type="entry name" value="Pectinesterase_cat"/>
</dbReference>
<evidence type="ECO:0000256" key="3">
    <source>
        <dbReference type="ARBA" id="ARBA00007786"/>
    </source>
</evidence>
<reference evidence="10 11" key="1">
    <citation type="journal article" date="2011" name="Science">
        <title>The Selaginella genome identifies genetic changes associated with the evolution of vascular plants.</title>
        <authorList>
            <person name="Banks J.A."/>
            <person name="Nishiyama T."/>
            <person name="Hasebe M."/>
            <person name="Bowman J.L."/>
            <person name="Gribskov M."/>
            <person name="dePamphilis C."/>
            <person name="Albert V.A."/>
            <person name="Aono N."/>
            <person name="Aoyama T."/>
            <person name="Ambrose B.A."/>
            <person name="Ashton N.W."/>
            <person name="Axtell M.J."/>
            <person name="Barker E."/>
            <person name="Barker M.S."/>
            <person name="Bennetzen J.L."/>
            <person name="Bonawitz N.D."/>
            <person name="Chapple C."/>
            <person name="Cheng C."/>
            <person name="Correa L.G."/>
            <person name="Dacre M."/>
            <person name="DeBarry J."/>
            <person name="Dreyer I."/>
            <person name="Elias M."/>
            <person name="Engstrom E.M."/>
            <person name="Estelle M."/>
            <person name="Feng L."/>
            <person name="Finet C."/>
            <person name="Floyd S.K."/>
            <person name="Frommer W.B."/>
            <person name="Fujita T."/>
            <person name="Gramzow L."/>
            <person name="Gutensohn M."/>
            <person name="Harholt J."/>
            <person name="Hattori M."/>
            <person name="Heyl A."/>
            <person name="Hirai T."/>
            <person name="Hiwatashi Y."/>
            <person name="Ishikawa M."/>
            <person name="Iwata M."/>
            <person name="Karol K.G."/>
            <person name="Koehler B."/>
            <person name="Kolukisaoglu U."/>
            <person name="Kubo M."/>
            <person name="Kurata T."/>
            <person name="Lalonde S."/>
            <person name="Li K."/>
            <person name="Li Y."/>
            <person name="Litt A."/>
            <person name="Lyons E."/>
            <person name="Manning G."/>
            <person name="Maruyama T."/>
            <person name="Michael T.P."/>
            <person name="Mikami K."/>
            <person name="Miyazaki S."/>
            <person name="Morinaga S."/>
            <person name="Murata T."/>
            <person name="Mueller-Roeber B."/>
            <person name="Nelson D.R."/>
            <person name="Obara M."/>
            <person name="Oguri Y."/>
            <person name="Olmstead R.G."/>
            <person name="Onodera N."/>
            <person name="Petersen B.L."/>
            <person name="Pils B."/>
            <person name="Prigge M."/>
            <person name="Rensing S.A."/>
            <person name="Riano-Pachon D.M."/>
            <person name="Roberts A.W."/>
            <person name="Sato Y."/>
            <person name="Scheller H.V."/>
            <person name="Schulz B."/>
            <person name="Schulz C."/>
            <person name="Shakirov E.V."/>
            <person name="Shibagaki N."/>
            <person name="Shinohara N."/>
            <person name="Shippen D.E."/>
            <person name="Soerensen I."/>
            <person name="Sotooka R."/>
            <person name="Sugimoto N."/>
            <person name="Sugita M."/>
            <person name="Sumikawa N."/>
            <person name="Tanurdzic M."/>
            <person name="Theissen G."/>
            <person name="Ulvskov P."/>
            <person name="Wakazuki S."/>
            <person name="Weng J.K."/>
            <person name="Willats W.W."/>
            <person name="Wipf D."/>
            <person name="Wolf P.G."/>
            <person name="Yang L."/>
            <person name="Zimmer A.D."/>
            <person name="Zhu Q."/>
            <person name="Mitros T."/>
            <person name="Hellsten U."/>
            <person name="Loque D."/>
            <person name="Otillar R."/>
            <person name="Salamov A."/>
            <person name="Schmutz J."/>
            <person name="Shapiro H."/>
            <person name="Lindquist E."/>
            <person name="Lucas S."/>
            <person name="Rokhsar D."/>
            <person name="Grigoriev I.V."/>
        </authorList>
    </citation>
    <scope>NUCLEOTIDE SEQUENCE [LARGE SCALE GENOMIC DNA]</scope>
</reference>
<proteinExistence type="inferred from homology"/>
<keyword evidence="7" id="KW-0961">Cell wall biogenesis/degradation</keyword>
<dbReference type="eggNOG" id="ENOG502QVK0">
    <property type="taxonomic scope" value="Eukaryota"/>
</dbReference>
<dbReference type="InterPro" id="IPR035513">
    <property type="entry name" value="Invertase/methylesterase_inhib"/>
</dbReference>
<evidence type="ECO:0000259" key="9">
    <source>
        <dbReference type="Pfam" id="PF04043"/>
    </source>
</evidence>
<evidence type="ECO:0000256" key="6">
    <source>
        <dbReference type="PROSITE-ProRule" id="PRU10040"/>
    </source>
</evidence>
<name>D8SCR0_SELML</name>
<dbReference type="Gene3D" id="2.160.20.10">
    <property type="entry name" value="Single-stranded right-handed beta-helix, Pectin lyase-like"/>
    <property type="match status" value="1"/>
</dbReference>
<dbReference type="Gene3D" id="1.20.140.40">
    <property type="entry name" value="Invertase/pectin methylesterase inhibitor family protein"/>
    <property type="match status" value="1"/>
</dbReference>
<dbReference type="PANTHER" id="PTHR31707">
    <property type="entry name" value="PECTINESTERASE"/>
    <property type="match status" value="1"/>
</dbReference>
<dbReference type="HOGENOM" id="CLU_012243_9_2_1"/>
<dbReference type="AlphaFoldDB" id="D8SCR0"/>
<evidence type="ECO:0000256" key="5">
    <source>
        <dbReference type="ARBA" id="ARBA00023085"/>
    </source>
</evidence>
<keyword evidence="11" id="KW-1185">Reference proteome</keyword>
<feature type="domain" description="Pectinesterase catalytic" evidence="8">
    <location>
        <begin position="104"/>
        <end position="396"/>
    </location>
</feature>
<dbReference type="OMA" id="SNENGVM"/>
<dbReference type="EC" id="3.1.1.11" evidence="7"/>
<keyword evidence="5 7" id="KW-0063">Aspartyl esterase</keyword>
<dbReference type="InterPro" id="IPR033131">
    <property type="entry name" value="Pectinesterase_Asp_AS"/>
</dbReference>
<evidence type="ECO:0000256" key="4">
    <source>
        <dbReference type="ARBA" id="ARBA00022801"/>
    </source>
</evidence>
<dbReference type="FunCoup" id="D8SCR0">
    <property type="interactions" value="652"/>
</dbReference>
<accession>D8SCR0</accession>
<evidence type="ECO:0000259" key="8">
    <source>
        <dbReference type="Pfam" id="PF01095"/>
    </source>
</evidence>
<sequence>MIGDSLGSSLRNASTSRLNDVHTWVSSALAYQTTCLDGLSQISPGQEVVFQLSQEGSKVGRRISTALAFIATLQSISPTSGTINDVSWVPELLKKKHKKAVTANVIVAQDGSGRYSTIKQAVEAAPSKSGSTYVIYIKAGTYRETVSVPKSKTNLMFVGDGIGKTIITGSKSVSDGVTTFRTSTVEINARGFLARDLTIRNTAGAAKHQAVALRVSADKVAFYKCSFEGYQDTLYTHVARQFYRECIVYGTVDFIFGDAAAVFQSCTLLARKPMAKQKNTITAQGRTDPNQNTGLSFQDCSVDGTQDLKGSGTPTYLGRPWKKYSRTVFLRCYMGSVVNPAGWLEWDGSFALKTLYYAEYQSKGPGSGTGNRVGWSSQMSSSVVANKFTAGSFISGSDWLGQTSFPYSLGI</sequence>
<dbReference type="EMBL" id="GL377612">
    <property type="protein sequence ID" value="EFJ17755.1"/>
    <property type="molecule type" value="Genomic_DNA"/>
</dbReference>
<evidence type="ECO:0000313" key="10">
    <source>
        <dbReference type="EMBL" id="EFJ17755.1"/>
    </source>
</evidence>
<keyword evidence="7" id="KW-0964">Secreted</keyword>
<dbReference type="Proteomes" id="UP000001514">
    <property type="component" value="Unassembled WGS sequence"/>
</dbReference>
<dbReference type="Gramene" id="EFJ17755">
    <property type="protein sequence ID" value="EFJ17755"/>
    <property type="gene ID" value="SELMODRAFT_114014"/>
</dbReference>
<dbReference type="SUPFAM" id="SSF51126">
    <property type="entry name" value="Pectin lyase-like"/>
    <property type="match status" value="1"/>
</dbReference>
<dbReference type="KEGG" id="smo:SELMODRAFT_114014"/>
<dbReference type="PROSITE" id="PS00800">
    <property type="entry name" value="PECTINESTERASE_1"/>
    <property type="match status" value="1"/>
</dbReference>
<dbReference type="GO" id="GO:0042545">
    <property type="term" value="P:cell wall modification"/>
    <property type="evidence" value="ECO:0007669"/>
    <property type="project" value="UniProtKB-UniRule"/>
</dbReference>
<feature type="active site" evidence="6">
    <location>
        <position position="253"/>
    </location>
</feature>
<dbReference type="Pfam" id="PF01095">
    <property type="entry name" value="Pectinesterase"/>
    <property type="match status" value="1"/>
</dbReference>
<dbReference type="FunFam" id="2.160.20.10:FF:000001">
    <property type="entry name" value="Pectinesterase"/>
    <property type="match status" value="1"/>
</dbReference>
<comment type="pathway">
    <text evidence="1 7">Glycan metabolism; pectin degradation; 2-dehydro-3-deoxy-D-gluconate from pectin: step 1/5.</text>
</comment>
<dbReference type="GO" id="GO:0045490">
    <property type="term" value="P:pectin catabolic process"/>
    <property type="evidence" value="ECO:0007669"/>
    <property type="project" value="UniProtKB-UniRule"/>
</dbReference>
<dbReference type="OrthoDB" id="2019149at2759"/>
<dbReference type="InterPro" id="IPR011050">
    <property type="entry name" value="Pectin_lyase_fold/virulence"/>
</dbReference>
<protein>
    <recommendedName>
        <fullName evidence="7">Pectinesterase</fullName>
        <ecNumber evidence="7">3.1.1.11</ecNumber>
    </recommendedName>
</protein>